<protein>
    <recommendedName>
        <fullName evidence="3">Zinc ribbon domain-containing protein</fullName>
    </recommendedName>
</protein>
<keyword evidence="2" id="KW-1185">Reference proteome</keyword>
<reference evidence="2" key="1">
    <citation type="submission" date="2015-04" db="EMBL/GenBank/DDBJ databases">
        <authorList>
            <person name="Mushtaq Mamoona"/>
        </authorList>
    </citation>
    <scope>NUCLEOTIDE SEQUENCE [LARGE SCALE GENOMIC DNA]</scope>
    <source>
        <strain evidence="2">AN4859/03</strain>
    </source>
</reference>
<dbReference type="RefSeq" id="WP_048595224.1">
    <property type="nucleotide sequence ID" value="NZ_CVLB01000002.1"/>
</dbReference>
<evidence type="ECO:0008006" key="3">
    <source>
        <dbReference type="Google" id="ProtNLM"/>
    </source>
</evidence>
<dbReference type="Gene3D" id="2.20.28.30">
    <property type="entry name" value="RNA polymerase ii, chain L"/>
    <property type="match status" value="1"/>
</dbReference>
<gene>
    <name evidence="1" type="ORF">BRSU_2022</name>
</gene>
<name>A0A0G4K8T6_9SPIR</name>
<accession>A0A0G4K8T6</accession>
<dbReference type="Proteomes" id="UP000043763">
    <property type="component" value="Unassembled WGS sequence"/>
</dbReference>
<evidence type="ECO:0000313" key="1">
    <source>
        <dbReference type="EMBL" id="CRF34443.1"/>
    </source>
</evidence>
<dbReference type="AlphaFoldDB" id="A0A0G4K8T6"/>
<evidence type="ECO:0000313" key="2">
    <source>
        <dbReference type="Proteomes" id="UP000043763"/>
    </source>
</evidence>
<proteinExistence type="predicted"/>
<dbReference type="EMBL" id="CVLB01000002">
    <property type="protein sequence ID" value="CRF34443.1"/>
    <property type="molecule type" value="Genomic_DNA"/>
</dbReference>
<dbReference type="OrthoDB" id="308397at2"/>
<organism evidence="1 2">
    <name type="scientific">Brachyspira suanatina</name>
    <dbReference type="NCBI Taxonomy" id="381802"/>
    <lineage>
        <taxon>Bacteria</taxon>
        <taxon>Pseudomonadati</taxon>
        <taxon>Spirochaetota</taxon>
        <taxon>Spirochaetia</taxon>
        <taxon>Brachyspirales</taxon>
        <taxon>Brachyspiraceae</taxon>
        <taxon>Brachyspira</taxon>
    </lineage>
</organism>
<sequence length="59" mass="7215">MRLDEPPYFYQCKKCKRRFTVRRKKHTINLLIIKLNKQKCPYCKSSRTRNIDDLVKAVQ</sequence>